<feature type="signal peptide" evidence="1">
    <location>
        <begin position="1"/>
        <end position="19"/>
    </location>
</feature>
<dbReference type="OrthoDB" id="3867638at2759"/>
<dbReference type="AlphaFoldDB" id="A0A9Q8ZC46"/>
<feature type="chain" id="PRO_5040231325" evidence="1">
    <location>
        <begin position="20"/>
        <end position="128"/>
    </location>
</feature>
<dbReference type="EMBL" id="CP089278">
    <property type="protein sequence ID" value="USP79486.1"/>
    <property type="molecule type" value="Genomic_DNA"/>
</dbReference>
<evidence type="ECO:0000313" key="2">
    <source>
        <dbReference type="EMBL" id="USP79486.1"/>
    </source>
</evidence>
<name>A0A9Q8ZC46_CURCL</name>
<keyword evidence="3" id="KW-1185">Reference proteome</keyword>
<proteinExistence type="predicted"/>
<dbReference type="VEuPathDB" id="FungiDB:yc1106_06760"/>
<gene>
    <name evidence="2" type="ORF">yc1106_06760</name>
</gene>
<accession>A0A9Q8ZC46</accession>
<organism evidence="2 3">
    <name type="scientific">Curvularia clavata</name>
    <dbReference type="NCBI Taxonomy" id="95742"/>
    <lineage>
        <taxon>Eukaryota</taxon>
        <taxon>Fungi</taxon>
        <taxon>Dikarya</taxon>
        <taxon>Ascomycota</taxon>
        <taxon>Pezizomycotina</taxon>
        <taxon>Dothideomycetes</taxon>
        <taxon>Pleosporomycetidae</taxon>
        <taxon>Pleosporales</taxon>
        <taxon>Pleosporineae</taxon>
        <taxon>Pleosporaceae</taxon>
        <taxon>Curvularia</taxon>
    </lineage>
</organism>
<protein>
    <submittedName>
        <fullName evidence="2">Uncharacterized protein</fullName>
    </submittedName>
</protein>
<reference evidence="2" key="1">
    <citation type="submission" date="2021-12" db="EMBL/GenBank/DDBJ databases">
        <title>Curvularia clavata genome.</title>
        <authorList>
            <person name="Cao Y."/>
        </authorList>
    </citation>
    <scope>NUCLEOTIDE SEQUENCE</scope>
    <source>
        <strain evidence="2">Yc1106</strain>
    </source>
</reference>
<evidence type="ECO:0000313" key="3">
    <source>
        <dbReference type="Proteomes" id="UP001056012"/>
    </source>
</evidence>
<sequence>MKFRTAFLILSCSASFAATAPANIDHTDGELLTKRGKAADCQFLYVVLENLFWIKMWGWGDDYGRGLLDNIRGQCGPVVGWVCDYHSSSGAWEAGGSLPLGIRSHCVEDAIWLASGGIEGVQCHSIWV</sequence>
<dbReference type="Proteomes" id="UP001056012">
    <property type="component" value="Chromosome 5"/>
</dbReference>
<evidence type="ECO:0000256" key="1">
    <source>
        <dbReference type="SAM" id="SignalP"/>
    </source>
</evidence>
<keyword evidence="1" id="KW-0732">Signal</keyword>